<comment type="caution">
    <text evidence="1">The sequence shown here is derived from an EMBL/GenBank/DDBJ whole genome shotgun (WGS) entry which is preliminary data.</text>
</comment>
<dbReference type="RefSeq" id="WP_170115254.1">
    <property type="nucleotide sequence ID" value="NZ_QGGU01000009.1"/>
</dbReference>
<dbReference type="Pfam" id="PF00756">
    <property type="entry name" value="Esterase"/>
    <property type="match status" value="1"/>
</dbReference>
<dbReference type="Gene3D" id="3.40.50.1820">
    <property type="entry name" value="alpha/beta hydrolase"/>
    <property type="match status" value="1"/>
</dbReference>
<dbReference type="AlphaFoldDB" id="A0A316FIT3"/>
<reference evidence="1 2" key="1">
    <citation type="submission" date="2018-05" db="EMBL/GenBank/DDBJ databases">
        <title>Genomic Encyclopedia of Type Strains, Phase IV (KMG-IV): sequencing the most valuable type-strain genomes for metagenomic binning, comparative biology and taxonomic classification.</title>
        <authorList>
            <person name="Goeker M."/>
        </authorList>
    </citation>
    <scope>NUCLEOTIDE SEQUENCE [LARGE SCALE GENOMIC DNA]</scope>
    <source>
        <strain evidence="1 2">DSM 25350</strain>
    </source>
</reference>
<dbReference type="PANTHER" id="PTHR48098:SF3">
    <property type="entry name" value="IRON(III) ENTEROBACTIN ESTERASE"/>
    <property type="match status" value="1"/>
</dbReference>
<proteinExistence type="predicted"/>
<name>A0A316FIT3_9GAMM</name>
<dbReference type="EMBL" id="QGGU01000009">
    <property type="protein sequence ID" value="PWK48644.1"/>
    <property type="molecule type" value="Genomic_DNA"/>
</dbReference>
<accession>A0A316FIT3</accession>
<dbReference type="InterPro" id="IPR000801">
    <property type="entry name" value="Esterase-like"/>
</dbReference>
<dbReference type="PANTHER" id="PTHR48098">
    <property type="entry name" value="ENTEROCHELIN ESTERASE-RELATED"/>
    <property type="match status" value="1"/>
</dbReference>
<protein>
    <submittedName>
        <fullName evidence="1">Enterochelin esterase family protein</fullName>
    </submittedName>
</protein>
<evidence type="ECO:0000313" key="1">
    <source>
        <dbReference type="EMBL" id="PWK48644.1"/>
    </source>
</evidence>
<organism evidence="1 2">
    <name type="scientific">Pleionea mediterranea</name>
    <dbReference type="NCBI Taxonomy" id="523701"/>
    <lineage>
        <taxon>Bacteria</taxon>
        <taxon>Pseudomonadati</taxon>
        <taxon>Pseudomonadota</taxon>
        <taxon>Gammaproteobacteria</taxon>
        <taxon>Oceanospirillales</taxon>
        <taxon>Pleioneaceae</taxon>
        <taxon>Pleionea</taxon>
    </lineage>
</organism>
<gene>
    <name evidence="1" type="ORF">C8D97_109195</name>
</gene>
<dbReference type="SUPFAM" id="SSF53474">
    <property type="entry name" value="alpha/beta-Hydrolases"/>
    <property type="match status" value="1"/>
</dbReference>
<sequence>MNKHFFLLLVLFLFWLSHGLEAKQITSEQKNAARQEYPTDTLYQLWLDYNQDKSSLSEFYDSLSEQHIVEVSKKDPSKAMVTYFVKGNEDTDYFMQSGGPDFYGLRFKQIANSHYYFCTQSIPLDARFNYGINEFIRKPFSGTSTDDQHELYKTSMKHVYDGSVFGPHAKRTAYTESDATISNGKLKSFNIMSKYLNQERKLLVYLPANYDPAIAHNLIVQLDGENYSSNADHAQTWRGWTPMPTILDNLIAAKKIKPTIAIFVFNQGSRSQDMLNERFTKFIGQELIPWINNKYNLNNSDNTGKTIISGPSRAAFAAIRSALKYPDHINGVLSQSGSFYYTQKDKKNWPIYPEYEGKLLSDIKQLPKQPVRFYLDVGLYDLGLARVGTNRQLKDILILKGYDVVYKEYKGGHSHLNWRLTLSDGLIALLGDH</sequence>
<dbReference type="InterPro" id="IPR050583">
    <property type="entry name" value="Mycobacterial_A85_antigen"/>
</dbReference>
<dbReference type="Proteomes" id="UP000245790">
    <property type="component" value="Unassembled WGS sequence"/>
</dbReference>
<keyword evidence="2" id="KW-1185">Reference proteome</keyword>
<dbReference type="InterPro" id="IPR029058">
    <property type="entry name" value="AB_hydrolase_fold"/>
</dbReference>
<evidence type="ECO:0000313" key="2">
    <source>
        <dbReference type="Proteomes" id="UP000245790"/>
    </source>
</evidence>